<dbReference type="InterPro" id="IPR025226">
    <property type="entry name" value="DUF4170"/>
</dbReference>
<accession>A0ABV7E0M3</accession>
<dbReference type="RefSeq" id="WP_377922500.1">
    <property type="nucleotide sequence ID" value="NZ_JBANRO010000002.1"/>
</dbReference>
<keyword evidence="2" id="KW-1185">Reference proteome</keyword>
<dbReference type="Proteomes" id="UP001595456">
    <property type="component" value="Unassembled WGS sequence"/>
</dbReference>
<sequence length="75" mass="8181">MEMHLVLGGPFAAAEAERITTDQVELVGLFANYDDALHAWRGASQRTIDDAQMRYVIVPLHTLVGPMVGMDPVTA</sequence>
<protein>
    <submittedName>
        <fullName evidence="1">DUF4170 domain-containing protein</fullName>
    </submittedName>
</protein>
<dbReference type="EMBL" id="JBHRST010000001">
    <property type="protein sequence ID" value="MFC3096233.1"/>
    <property type="molecule type" value="Genomic_DNA"/>
</dbReference>
<comment type="caution">
    <text evidence="1">The sequence shown here is derived from an EMBL/GenBank/DDBJ whole genome shotgun (WGS) entry which is preliminary data.</text>
</comment>
<reference evidence="2" key="1">
    <citation type="journal article" date="2019" name="Int. J. Syst. Evol. Microbiol.">
        <title>The Global Catalogue of Microorganisms (GCM) 10K type strain sequencing project: providing services to taxonomists for standard genome sequencing and annotation.</title>
        <authorList>
            <consortium name="The Broad Institute Genomics Platform"/>
            <consortium name="The Broad Institute Genome Sequencing Center for Infectious Disease"/>
            <person name="Wu L."/>
            <person name="Ma J."/>
        </authorList>
    </citation>
    <scope>NUCLEOTIDE SEQUENCE [LARGE SCALE GENOMIC DNA]</scope>
    <source>
        <strain evidence="2">KCTC 52607</strain>
    </source>
</reference>
<evidence type="ECO:0000313" key="2">
    <source>
        <dbReference type="Proteomes" id="UP001595456"/>
    </source>
</evidence>
<dbReference type="Gene3D" id="3.30.70.2400">
    <property type="entry name" value="Uncharacterised protein PF13773, DUF4170"/>
    <property type="match status" value="1"/>
</dbReference>
<proteinExistence type="predicted"/>
<organism evidence="1 2">
    <name type="scientific">Alteraurantiacibacter palmitatis</name>
    <dbReference type="NCBI Taxonomy" id="2054628"/>
    <lineage>
        <taxon>Bacteria</taxon>
        <taxon>Pseudomonadati</taxon>
        <taxon>Pseudomonadota</taxon>
        <taxon>Alphaproteobacteria</taxon>
        <taxon>Sphingomonadales</taxon>
        <taxon>Erythrobacteraceae</taxon>
        <taxon>Alteraurantiacibacter</taxon>
    </lineage>
</organism>
<evidence type="ECO:0000313" key="1">
    <source>
        <dbReference type="EMBL" id="MFC3096233.1"/>
    </source>
</evidence>
<dbReference type="Pfam" id="PF13773">
    <property type="entry name" value="DUF4170"/>
    <property type="match status" value="1"/>
</dbReference>
<gene>
    <name evidence="1" type="ORF">ACFODU_00270</name>
</gene>
<name>A0ABV7E0M3_9SPHN</name>